<dbReference type="GO" id="GO:0005096">
    <property type="term" value="F:GTPase activator activity"/>
    <property type="evidence" value="ECO:0007669"/>
    <property type="project" value="UniProtKB-KW"/>
</dbReference>
<feature type="compositionally biased region" description="Gly residues" evidence="5">
    <location>
        <begin position="547"/>
        <end position="561"/>
    </location>
</feature>
<keyword evidence="3 4" id="KW-0175">Coiled coil</keyword>
<dbReference type="Gene3D" id="1.10.472.80">
    <property type="entry name" value="Ypt/Rab-GAP domain of gyp1p, domain 3"/>
    <property type="match status" value="1"/>
</dbReference>
<reference evidence="7" key="1">
    <citation type="submission" date="2022-05" db="EMBL/GenBank/DDBJ databases">
        <authorList>
            <person name="Okamura Y."/>
        </authorList>
    </citation>
    <scope>NUCLEOTIDE SEQUENCE</scope>
</reference>
<dbReference type="PANTHER" id="PTHR47219">
    <property type="entry name" value="RAB GTPASE-ACTIVATING PROTEIN 1-LIKE"/>
    <property type="match status" value="1"/>
</dbReference>
<dbReference type="InterPro" id="IPR035969">
    <property type="entry name" value="Rab-GAP_TBC_sf"/>
</dbReference>
<gene>
    <name evidence="7" type="ORF">PIBRA_LOCUS13905</name>
</gene>
<evidence type="ECO:0000256" key="2">
    <source>
        <dbReference type="ARBA" id="ARBA00022553"/>
    </source>
</evidence>
<accession>A0A9P0TTV8</accession>
<dbReference type="PROSITE" id="PS50086">
    <property type="entry name" value="TBC_RABGAP"/>
    <property type="match status" value="1"/>
</dbReference>
<dbReference type="PANTHER" id="PTHR47219:SF22">
    <property type="entry name" value="RAB-GAP TBC DOMAIN-CONTAINING PROTEIN"/>
    <property type="match status" value="1"/>
</dbReference>
<evidence type="ECO:0000313" key="8">
    <source>
        <dbReference type="Proteomes" id="UP001152562"/>
    </source>
</evidence>
<dbReference type="Gene3D" id="1.10.8.270">
    <property type="entry name" value="putative rabgap domain of human tbc1 domain family member 14 like domains"/>
    <property type="match status" value="1"/>
</dbReference>
<dbReference type="FunFam" id="1.10.8.270:FF:000003">
    <property type="entry name" value="Ecotropic viral integration site 5"/>
    <property type="match status" value="1"/>
</dbReference>
<keyword evidence="2" id="KW-0597">Phosphoprotein</keyword>
<evidence type="ECO:0000256" key="5">
    <source>
        <dbReference type="SAM" id="MobiDB-lite"/>
    </source>
</evidence>
<dbReference type="SUPFAM" id="SSF47923">
    <property type="entry name" value="Ypt/Rab-GAP domain of gyp1p"/>
    <property type="match status" value="2"/>
</dbReference>
<evidence type="ECO:0000313" key="7">
    <source>
        <dbReference type="EMBL" id="CAH4038331.1"/>
    </source>
</evidence>
<dbReference type="InterPro" id="IPR050302">
    <property type="entry name" value="Rab_GAP_TBC_domain"/>
</dbReference>
<keyword evidence="1" id="KW-0343">GTPase activation</keyword>
<comment type="caution">
    <text evidence="7">The sequence shown here is derived from an EMBL/GenBank/DDBJ whole genome shotgun (WGS) entry which is preliminary data.</text>
</comment>
<dbReference type="EMBL" id="CALOZG010000087">
    <property type="protein sequence ID" value="CAH4038331.1"/>
    <property type="molecule type" value="Genomic_DNA"/>
</dbReference>
<evidence type="ECO:0000256" key="4">
    <source>
        <dbReference type="SAM" id="Coils"/>
    </source>
</evidence>
<dbReference type="Proteomes" id="UP001152562">
    <property type="component" value="Unassembled WGS sequence"/>
</dbReference>
<name>A0A9P0TTV8_PIEBR</name>
<dbReference type="Pfam" id="PF00566">
    <property type="entry name" value="RabGAP-TBC"/>
    <property type="match status" value="1"/>
</dbReference>
<dbReference type="FunFam" id="1.10.10.750:FF:000003">
    <property type="entry name" value="GTPase activating protein (Evi5)"/>
    <property type="match status" value="1"/>
</dbReference>
<feature type="coiled-coil region" evidence="4">
    <location>
        <begin position="458"/>
        <end position="485"/>
    </location>
</feature>
<proteinExistence type="predicted"/>
<evidence type="ECO:0000256" key="1">
    <source>
        <dbReference type="ARBA" id="ARBA00022468"/>
    </source>
</evidence>
<feature type="coiled-coil region" evidence="4">
    <location>
        <begin position="568"/>
        <end position="649"/>
    </location>
</feature>
<dbReference type="GO" id="GO:0031267">
    <property type="term" value="F:small GTPase binding"/>
    <property type="evidence" value="ECO:0007669"/>
    <property type="project" value="UniProtKB-ARBA"/>
</dbReference>
<feature type="domain" description="Rab-GAP TBC" evidence="6">
    <location>
        <begin position="192"/>
        <end position="377"/>
    </location>
</feature>
<protein>
    <recommendedName>
        <fullName evidence="6">Rab-GAP TBC domain-containing protein</fullName>
    </recommendedName>
</protein>
<dbReference type="InterPro" id="IPR000195">
    <property type="entry name" value="Rab-GAP-TBC_dom"/>
</dbReference>
<dbReference type="SMART" id="SM00164">
    <property type="entry name" value="TBC"/>
    <property type="match status" value="1"/>
</dbReference>
<evidence type="ECO:0000259" key="6">
    <source>
        <dbReference type="PROSITE" id="PS50086"/>
    </source>
</evidence>
<feature type="region of interest" description="Disordered" evidence="5">
    <location>
        <begin position="131"/>
        <end position="154"/>
    </location>
</feature>
<feature type="compositionally biased region" description="Polar residues" evidence="5">
    <location>
        <begin position="132"/>
        <end position="150"/>
    </location>
</feature>
<dbReference type="Gene3D" id="1.10.10.750">
    <property type="entry name" value="Ypt/Rab-GAP domain of gyp1p, domain 1"/>
    <property type="match status" value="1"/>
</dbReference>
<dbReference type="AlphaFoldDB" id="A0A9P0TTV8"/>
<keyword evidence="8" id="KW-1185">Reference proteome</keyword>
<dbReference type="FunFam" id="1.10.472.80:FF:000002">
    <property type="entry name" value="Ecotropic viral integration site 5"/>
    <property type="match status" value="1"/>
</dbReference>
<feature type="coiled-coil region" evidence="4">
    <location>
        <begin position="782"/>
        <end position="850"/>
    </location>
</feature>
<organism evidence="7 8">
    <name type="scientific">Pieris brassicae</name>
    <name type="common">White butterfly</name>
    <name type="synonym">Large white butterfly</name>
    <dbReference type="NCBI Taxonomy" id="7116"/>
    <lineage>
        <taxon>Eukaryota</taxon>
        <taxon>Metazoa</taxon>
        <taxon>Ecdysozoa</taxon>
        <taxon>Arthropoda</taxon>
        <taxon>Hexapoda</taxon>
        <taxon>Insecta</taxon>
        <taxon>Pterygota</taxon>
        <taxon>Neoptera</taxon>
        <taxon>Endopterygota</taxon>
        <taxon>Lepidoptera</taxon>
        <taxon>Glossata</taxon>
        <taxon>Ditrysia</taxon>
        <taxon>Papilionoidea</taxon>
        <taxon>Pieridae</taxon>
        <taxon>Pierinae</taxon>
        <taxon>Pieris</taxon>
    </lineage>
</organism>
<feature type="region of interest" description="Disordered" evidence="5">
    <location>
        <begin position="542"/>
        <end position="563"/>
    </location>
</feature>
<feature type="coiled-coil region" evidence="4">
    <location>
        <begin position="514"/>
        <end position="541"/>
    </location>
</feature>
<evidence type="ECO:0000256" key="3">
    <source>
        <dbReference type="ARBA" id="ARBA00023054"/>
    </source>
</evidence>
<feature type="region of interest" description="Disordered" evidence="5">
    <location>
        <begin position="857"/>
        <end position="895"/>
    </location>
</feature>
<sequence length="895" mass="101122">MTITVAAAEISEKKLRKINWLERCRAINPSHSVLLMSEPVAAVTRTGLAATEDAAKTKWMKNEIGFIHVHGSTSPPPIDSEYSEISTKNNVTTKAVVAEKAEGLPTPDRALLAKLEEANRKIEADSKCPSLNAASRKNSETSLASATSSQEDTRVAGSSEEEIWILWGRIVSNWETEWRRRNQFVRDLVRRGVPHHFRGIVWQLLAGVECSPEKKQYASYIKAKSACEKVIRRDIARTYPEHDFFKEKDGLGQEALFNVMKAYSLHDREVGYCQGSGFIVGLLLMQMPEEEAFAVLVKIMQQHKMRDMFKPSMAELGLCMYQLENLLQEILPDLHVHFQSQSFSTSIYASSWFLTLFTTNLSLPLACRIMDVFLSEGIEVVFKVALALLTLGKEHLLSLDMENLLKYIQKELPVKADADHDAFMELAYSIKVNPKKMKKLEKEYTVIKTKEQSDIAVLRCLREENRILKKRMQFLEQECSELAARLVRGQVDRAHGEEETFALERELHALRCANLDAQQALADAHEEIRSLEVTLAECNSRQSSLEGGEGSEGGEGCSGGSGDKEELARCLQQELVRAKLQLAEREAAERELAARLADLENDNKLLRKQTVDNNVAHLQDELIAVKLREAEANLSLKELRQRVTELADAWRRHLQEHRAEAAATAAATAPSVVSDLMATPKKLLRAWEGRAADAHRVEDELMTTRIREVEALTELKELRLKEMELSAQVQVSSNQLRRQDEEAVALREALDAALARERALIARQREFQHKYEDLAGKAKYESMQASIKNMEVSQRIAELENELSECKMKTEVMAAEGELRNHNSDDSERVRELQEQVAELHAEVMRLEAWKARALGLTPLRGVSPEEDPEEDDGPKFVRQRRSSASRPPSDVEET</sequence>